<gene>
    <name evidence="3" type="ORF">BJG93_29885</name>
</gene>
<dbReference type="PANTHER" id="PTHR37017:SF11">
    <property type="entry name" value="ESTERASE_LIPASE_THIOESTERASE DOMAIN-CONTAINING PROTEIN"/>
    <property type="match status" value="1"/>
</dbReference>
<evidence type="ECO:0000256" key="1">
    <source>
        <dbReference type="SAM" id="SignalP"/>
    </source>
</evidence>
<dbReference type="SUPFAM" id="SSF53474">
    <property type="entry name" value="alpha/beta-Hydrolases"/>
    <property type="match status" value="1"/>
</dbReference>
<dbReference type="InterPro" id="IPR052897">
    <property type="entry name" value="Sec-Metab_Biosynth_Hydrolase"/>
</dbReference>
<dbReference type="Pfam" id="PF12697">
    <property type="entry name" value="Abhydrolase_6"/>
    <property type="match status" value="1"/>
</dbReference>
<name>A0A1I9YTY8_9BURK</name>
<reference evidence="3" key="1">
    <citation type="submission" date="2016-09" db="EMBL/GenBank/DDBJ databases">
        <title>The Complete Genome of Burkholderia sprentiae wsm5005.</title>
        <authorList>
            <person name="De Meyer S."/>
            <person name="Wang P."/>
            <person name="Terpolilli J."/>
        </authorList>
    </citation>
    <scope>NUCLEOTIDE SEQUENCE [LARGE SCALE GENOMIC DNA]</scope>
    <source>
        <strain evidence="3">WSM5005</strain>
        <plasmid evidence="3">pl1WSM5005</plasmid>
    </source>
</reference>
<feature type="signal peptide" evidence="1">
    <location>
        <begin position="1"/>
        <end position="21"/>
    </location>
</feature>
<keyword evidence="3" id="KW-0614">Plasmid</keyword>
<dbReference type="KEGG" id="pspw:BJG93_29885"/>
<keyword evidence="1" id="KW-0732">Signal</keyword>
<feature type="domain" description="AB hydrolase-1" evidence="2">
    <location>
        <begin position="27"/>
        <end position="256"/>
    </location>
</feature>
<keyword evidence="4" id="KW-1185">Reference proteome</keyword>
<proteinExistence type="predicted"/>
<protein>
    <submittedName>
        <fullName evidence="3">Alpha/beta fold hydrolase</fullName>
    </submittedName>
</protein>
<keyword evidence="3" id="KW-0378">Hydrolase</keyword>
<dbReference type="InterPro" id="IPR029058">
    <property type="entry name" value="AB_hydrolase_fold"/>
</dbReference>
<sequence>MKLILAVLAMSAFAFGTGAMAAEKPPIVLVHGAFEDAQVWGYVTSRLQTDGFKVVTVDLPGRPGAPATPDKVSLDLYRDTVVAALNKSHRPAVVVGHSFGGIVIADAAETAPKKIKTLVFVAAYLPQDGDSLVSMASKDADAKIGPHLQIDKEKGIASIEYPARADLFANGGPDKLREAIPDLILDEPVGPLATPVHVTSPNFGQVDKVYIHTAMDQVISPSFQAEMVAATPVRAEYSLPTGHTPFLTDPDGLAKAIEAAAK</sequence>
<dbReference type="OrthoDB" id="9112061at2"/>
<dbReference type="AlphaFoldDB" id="A0A1I9YTY8"/>
<dbReference type="RefSeq" id="WP_027194215.1">
    <property type="nucleotide sequence ID" value="NZ_CP017563.2"/>
</dbReference>
<evidence type="ECO:0000259" key="2">
    <source>
        <dbReference type="Pfam" id="PF12697"/>
    </source>
</evidence>
<feature type="chain" id="PRO_5009607671" evidence="1">
    <location>
        <begin position="22"/>
        <end position="262"/>
    </location>
</feature>
<accession>A0A1I9YTY8</accession>
<evidence type="ECO:0000313" key="3">
    <source>
        <dbReference type="EMBL" id="APA89688.1"/>
    </source>
</evidence>
<reference evidence="3" key="2">
    <citation type="submission" date="2021-06" db="EMBL/GenBank/DDBJ databases">
        <authorList>
            <person name="Rogers T.H."/>
            <person name="Ramsay J.P."/>
            <person name="Wang P."/>
            <person name="Terpolilli J."/>
        </authorList>
    </citation>
    <scope>NUCLEOTIDE SEQUENCE [LARGE SCALE GENOMIC DNA]</scope>
    <source>
        <strain evidence="3">WSM5005</strain>
        <plasmid evidence="3">pl1WSM5005</plasmid>
    </source>
</reference>
<dbReference type="Gene3D" id="3.40.50.1820">
    <property type="entry name" value="alpha/beta hydrolase"/>
    <property type="match status" value="1"/>
</dbReference>
<evidence type="ECO:0000313" key="4">
    <source>
        <dbReference type="Proteomes" id="UP000179860"/>
    </source>
</evidence>
<geneLocation type="plasmid" evidence="3 4">
    <name>pl1WSM5005</name>
</geneLocation>
<dbReference type="EMBL" id="CP017563">
    <property type="protein sequence ID" value="APA89688.1"/>
    <property type="molecule type" value="Genomic_DNA"/>
</dbReference>
<organism evidence="3 4">
    <name type="scientific">Paraburkholderia sprentiae WSM5005</name>
    <dbReference type="NCBI Taxonomy" id="754502"/>
    <lineage>
        <taxon>Bacteria</taxon>
        <taxon>Pseudomonadati</taxon>
        <taxon>Pseudomonadota</taxon>
        <taxon>Betaproteobacteria</taxon>
        <taxon>Burkholderiales</taxon>
        <taxon>Burkholderiaceae</taxon>
        <taxon>Paraburkholderia</taxon>
    </lineage>
</organism>
<dbReference type="GO" id="GO:0016787">
    <property type="term" value="F:hydrolase activity"/>
    <property type="evidence" value="ECO:0007669"/>
    <property type="project" value="UniProtKB-KW"/>
</dbReference>
<dbReference type="InterPro" id="IPR000073">
    <property type="entry name" value="AB_hydrolase_1"/>
</dbReference>
<dbReference type="Proteomes" id="UP000179860">
    <property type="component" value="Plasmid pl1WSM5005"/>
</dbReference>
<dbReference type="PANTHER" id="PTHR37017">
    <property type="entry name" value="AB HYDROLASE-1 DOMAIN-CONTAINING PROTEIN-RELATED"/>
    <property type="match status" value="1"/>
</dbReference>